<dbReference type="GO" id="GO:0019350">
    <property type="term" value="P:teichoic acid biosynthetic process"/>
    <property type="evidence" value="ECO:0007669"/>
    <property type="project" value="UniProtKB-KW"/>
</dbReference>
<evidence type="ECO:0000313" key="9">
    <source>
        <dbReference type="Proteomes" id="UP000487268"/>
    </source>
</evidence>
<dbReference type="GO" id="GO:0005886">
    <property type="term" value="C:plasma membrane"/>
    <property type="evidence" value="ECO:0007669"/>
    <property type="project" value="UniProtKB-SubCell"/>
</dbReference>
<dbReference type="OrthoDB" id="3183633at2"/>
<dbReference type="RefSeq" id="WP_153536852.1">
    <property type="nucleotide sequence ID" value="NZ_WEGH01000003.1"/>
</dbReference>
<dbReference type="Pfam" id="PF04464">
    <property type="entry name" value="Glyphos_transf"/>
    <property type="match status" value="1"/>
</dbReference>
<dbReference type="Gene3D" id="3.90.550.10">
    <property type="entry name" value="Spore Coat Polysaccharide Biosynthesis Protein SpsA, Chain A"/>
    <property type="match status" value="1"/>
</dbReference>
<protein>
    <recommendedName>
        <fullName evidence="7">Glycosyltransferase 2-like domain-containing protein</fullName>
    </recommendedName>
</protein>
<dbReference type="PANTHER" id="PTHR37316">
    <property type="entry name" value="TEICHOIC ACID GLYCEROL-PHOSPHATE PRIMASE"/>
    <property type="match status" value="1"/>
</dbReference>
<dbReference type="SUPFAM" id="SSF53448">
    <property type="entry name" value="Nucleotide-diphospho-sugar transferases"/>
    <property type="match status" value="1"/>
</dbReference>
<evidence type="ECO:0000313" key="8">
    <source>
        <dbReference type="EMBL" id="MQY07190.1"/>
    </source>
</evidence>
<keyword evidence="9" id="KW-1185">Reference proteome</keyword>
<dbReference type="GO" id="GO:0047355">
    <property type="term" value="F:CDP-glycerol glycerophosphotransferase activity"/>
    <property type="evidence" value="ECO:0007669"/>
    <property type="project" value="InterPro"/>
</dbReference>
<keyword evidence="3" id="KW-1003">Cell membrane</keyword>
<dbReference type="InterPro" id="IPR007554">
    <property type="entry name" value="Glycerophosphate_synth"/>
</dbReference>
<dbReference type="Gene3D" id="3.40.50.12580">
    <property type="match status" value="1"/>
</dbReference>
<dbReference type="SUPFAM" id="SSF53756">
    <property type="entry name" value="UDP-Glycosyltransferase/glycogen phosphorylase"/>
    <property type="match status" value="1"/>
</dbReference>
<comment type="subcellular location">
    <subcellularLocation>
        <location evidence="1">Cell membrane</location>
        <topology evidence="1">Peripheral membrane protein</topology>
    </subcellularLocation>
</comment>
<comment type="similarity">
    <text evidence="2">Belongs to the CDP-glycerol glycerophosphotransferase family.</text>
</comment>
<dbReference type="EMBL" id="WEGH01000003">
    <property type="protein sequence ID" value="MQY07190.1"/>
    <property type="molecule type" value="Genomic_DNA"/>
</dbReference>
<dbReference type="AlphaFoldDB" id="A0A7K0C1B4"/>
<reference evidence="8 9" key="1">
    <citation type="submission" date="2019-10" db="EMBL/GenBank/DDBJ databases">
        <title>Actinomadura rubteroloni sp. nov. and Actinomadura macrotermitis sp. nov., isolated from the gut of fungus growing-termite Macrotermes natalensis.</title>
        <authorList>
            <person name="Benndorf R."/>
            <person name="Martin K."/>
            <person name="Kuefner M."/>
            <person name="De Beer W."/>
            <person name="Kaster A.-K."/>
            <person name="Vollmers J."/>
            <person name="Poulsen M."/>
            <person name="Beemelmanns C."/>
        </authorList>
    </citation>
    <scope>NUCLEOTIDE SEQUENCE [LARGE SCALE GENOMIC DNA]</scope>
    <source>
        <strain evidence="8 9">RB68</strain>
    </source>
</reference>
<dbReference type="InterPro" id="IPR051612">
    <property type="entry name" value="Teichoic_Acid_Biosynth"/>
</dbReference>
<evidence type="ECO:0000259" key="7">
    <source>
        <dbReference type="Pfam" id="PF00535"/>
    </source>
</evidence>
<gene>
    <name evidence="8" type="ORF">ACRB68_52890</name>
</gene>
<sequence>MSPKISVVVPFHNLEQYLGDCLESLGRQTLHDLEVVMVDDGSTDGGTIIAKEYAARDPRFVLVQLEESQGPGPARNAGIKRAAGEYLAFADGDDVLAPYAYELMVGSLEETGSDIVSGNVRRFDSAKSWPCWLHEEACATTRLRTHIRKHPALLQDRTVWNKVFRRSFWDRHKLTYPHMLYEDPPVMIAAHVLAESVDVLSSTVYYWRRREGSITRRRDELANITDRMKSVEMVQVFLKEHAPDLKTKFDGYALDVDLGILTESLLAAEGDAQQQIYDLGVACLQRSDLEALRHLPVNRRLTFHLLGRHLLPELEEAVEFEKRQAKDVRIVRRGRLRKRWYAEYPFFEDPAKNVPLDIYEVTDDLKLWAQVDEVSWQGGRLRLEGHANFERLQVAGPQDLDIRMWLEAPKRGKRIALDVQRVRRPDVTADSWQRAVSYDGSGFAVEIDPEQLKHTGKWRQITWQLHIEASVPGLKRSQAVDSPAQARVKWAPDRQVAAHTRVQPVAAPDGFLVQVRRDEAVVTGHRQVDGELLLEGVLTSDPGAGVRVQASRVHAGDDTSVQGPVEIVPAVDGTYGFTARLPLDELVSGPEGPAAAGGLSQIRDSVDWDIRLAVGDKLIKPATPGGFPEGRYPTPGQEFAVTRTRYGNLRGVERTRRPVVTDVRWADGDRLVLSGDHCSPVDRPERLMLRRRRSSETYDFPLVWDGDRFTAEFRPGAISVFGTTRALGSGVWEMLARTAAGEETLVAVERSALATLPEPHVAGVHRVTVDAYQVDALLMRIRADQPDEDRGAFAQRRIQENDYPAMRRLPLREMVVFDSYAGAQYSCSPRAIYEEIRRTRPDLECVWASKDGRFEVPGDARVVLYDTREHYEALARARYIVANFGVPPWFVKRDDQFYLQTWHGTPLKKLAFDLRDMAYRRTESLDWMDREVPAWDILVSPNPFTTPIMRRAFRYEGEILEAGYPRNDILRAPDRASRAARVREILGIPAGKRIVLYAPTWRDDQHLAPGKRAFSLELDLAEAHAALGDDHVVLVRAHYLITDRTWARSDGSVIDVSHYPDIADLYLVADALVTDYSSAMFDFAGTGKPQIFFTYDLETYRDHVRGFYMDFESEAPGPLVSTSAEVFAAIKRMDELTAEYADAYRAFVAKYCPYDDGQAAARAVERVFGSS</sequence>
<proteinExistence type="inferred from homology"/>
<evidence type="ECO:0000256" key="2">
    <source>
        <dbReference type="ARBA" id="ARBA00010488"/>
    </source>
</evidence>
<dbReference type="Proteomes" id="UP000487268">
    <property type="component" value="Unassembled WGS sequence"/>
</dbReference>
<keyword evidence="5" id="KW-0777">Teichoic acid biosynthesis</keyword>
<dbReference type="PANTHER" id="PTHR37316:SF3">
    <property type="entry name" value="TEICHOIC ACID GLYCEROL-PHOSPHATE TRANSFERASE"/>
    <property type="match status" value="1"/>
</dbReference>
<accession>A0A7K0C1B4</accession>
<name>A0A7K0C1B4_9ACTN</name>
<feature type="domain" description="Glycosyltransferase 2-like" evidence="7">
    <location>
        <begin position="6"/>
        <end position="136"/>
    </location>
</feature>
<evidence type="ECO:0000256" key="3">
    <source>
        <dbReference type="ARBA" id="ARBA00022475"/>
    </source>
</evidence>
<evidence type="ECO:0000256" key="1">
    <source>
        <dbReference type="ARBA" id="ARBA00004202"/>
    </source>
</evidence>
<dbReference type="Gene3D" id="3.40.50.11820">
    <property type="match status" value="1"/>
</dbReference>
<evidence type="ECO:0000256" key="6">
    <source>
        <dbReference type="ARBA" id="ARBA00023136"/>
    </source>
</evidence>
<dbReference type="InterPro" id="IPR029044">
    <property type="entry name" value="Nucleotide-diphossugar_trans"/>
</dbReference>
<organism evidence="8 9">
    <name type="scientific">Actinomadura macrotermitis</name>
    <dbReference type="NCBI Taxonomy" id="2585200"/>
    <lineage>
        <taxon>Bacteria</taxon>
        <taxon>Bacillati</taxon>
        <taxon>Actinomycetota</taxon>
        <taxon>Actinomycetes</taxon>
        <taxon>Streptosporangiales</taxon>
        <taxon>Thermomonosporaceae</taxon>
        <taxon>Actinomadura</taxon>
    </lineage>
</organism>
<keyword evidence="6" id="KW-0472">Membrane</keyword>
<evidence type="ECO:0000256" key="5">
    <source>
        <dbReference type="ARBA" id="ARBA00022944"/>
    </source>
</evidence>
<dbReference type="CDD" id="cd00761">
    <property type="entry name" value="Glyco_tranf_GTA_type"/>
    <property type="match status" value="1"/>
</dbReference>
<dbReference type="Pfam" id="PF00535">
    <property type="entry name" value="Glycos_transf_2"/>
    <property type="match status" value="1"/>
</dbReference>
<comment type="caution">
    <text evidence="8">The sequence shown here is derived from an EMBL/GenBank/DDBJ whole genome shotgun (WGS) entry which is preliminary data.</text>
</comment>
<dbReference type="InterPro" id="IPR043149">
    <property type="entry name" value="TagF_N"/>
</dbReference>
<dbReference type="InterPro" id="IPR001173">
    <property type="entry name" value="Glyco_trans_2-like"/>
</dbReference>
<evidence type="ECO:0000256" key="4">
    <source>
        <dbReference type="ARBA" id="ARBA00022679"/>
    </source>
</evidence>
<dbReference type="InterPro" id="IPR043148">
    <property type="entry name" value="TagF_C"/>
</dbReference>
<keyword evidence="4" id="KW-0808">Transferase</keyword>